<organism evidence="1 2">
    <name type="scientific">Brachyspira pilosicoli P43/6/78</name>
    <dbReference type="NCBI Taxonomy" id="1042417"/>
    <lineage>
        <taxon>Bacteria</taxon>
        <taxon>Pseudomonadati</taxon>
        <taxon>Spirochaetota</taxon>
        <taxon>Spirochaetia</taxon>
        <taxon>Brachyspirales</taxon>
        <taxon>Brachyspiraceae</taxon>
        <taxon>Brachyspira</taxon>
    </lineage>
</organism>
<gene>
    <name evidence="1" type="ORF">BPP43_01745</name>
</gene>
<accession>A0A3B6VPI1</accession>
<proteinExistence type="predicted"/>
<sequence>MLTEENRRTILKYDTHDNIKIMGIEYYKAVLKDNIKTFDEFN</sequence>
<dbReference type="KEGG" id="bpip:BPP43_01745"/>
<dbReference type="AlphaFoldDB" id="A0A3B6VPI1"/>
<dbReference type="Proteomes" id="UP000010793">
    <property type="component" value="Chromosome"/>
</dbReference>
<reference evidence="1 2" key="1">
    <citation type="journal article" date="2013" name="Genome Announc.">
        <title>Complete Genome Sequence of the Porcine Strain Brachyspira pilosicoli P43/6/78(T.).</title>
        <authorList>
            <person name="Lin C."/>
            <person name="den Bakker H.C."/>
            <person name="Suzuki H."/>
            <person name="Lefebure T."/>
            <person name="Ponnala L."/>
            <person name="Sun Q."/>
            <person name="Stanhope M.J."/>
            <person name="Wiedmann M."/>
            <person name="Duhamel G.E."/>
        </authorList>
    </citation>
    <scope>NUCLEOTIDE SEQUENCE [LARGE SCALE GENOMIC DNA]</scope>
    <source>
        <strain evidence="1 2">P43/6/78</strain>
    </source>
</reference>
<keyword evidence="2" id="KW-1185">Reference proteome</keyword>
<name>A0A3B6VPI1_BRAPL</name>
<protein>
    <submittedName>
        <fullName evidence="1">Uncharacterized protein</fullName>
    </submittedName>
</protein>
<evidence type="ECO:0000313" key="2">
    <source>
        <dbReference type="Proteomes" id="UP000010793"/>
    </source>
</evidence>
<evidence type="ECO:0000313" key="1">
    <source>
        <dbReference type="EMBL" id="AGA65685.1"/>
    </source>
</evidence>
<dbReference type="RefSeq" id="WP_015273969.1">
    <property type="nucleotide sequence ID" value="NC_019908.1"/>
</dbReference>
<dbReference type="EMBL" id="CP002873">
    <property type="protein sequence ID" value="AGA65685.1"/>
    <property type="molecule type" value="Genomic_DNA"/>
</dbReference>